<sequence length="146" mass="16945">MVIIKLGKRCMKFNFSSLLAKTAIVFMVASVTACVTGHSQSSSVKPVVFPTPKYSWIPEGAYVNMENLRKVNLGLAKQQVYALIDKPHFEEGFFNVTEWNYIFKLEKTKNNWLTCQFQLRFDDERRVSQLSWKREDCKNIVEQPAK</sequence>
<dbReference type="Pfam" id="PF04355">
    <property type="entry name" value="BamE"/>
    <property type="match status" value="1"/>
</dbReference>
<dbReference type="OrthoDB" id="1149075at2"/>
<keyword evidence="1 3" id="KW-0732">Signal</keyword>
<dbReference type="AlphaFoldDB" id="A0A5B8CW98"/>
<keyword evidence="2" id="KW-0472">Membrane</keyword>
<protein>
    <submittedName>
        <fullName evidence="5">Outer membrane protein assembly factor BamE</fullName>
    </submittedName>
</protein>
<keyword evidence="6" id="KW-1185">Reference proteome</keyword>
<evidence type="ECO:0000256" key="3">
    <source>
        <dbReference type="SAM" id="SignalP"/>
    </source>
</evidence>
<dbReference type="InterPro" id="IPR007450">
    <property type="entry name" value="BamE_dom"/>
</dbReference>
<dbReference type="PROSITE" id="PS51257">
    <property type="entry name" value="PROKAR_LIPOPROTEIN"/>
    <property type="match status" value="1"/>
</dbReference>
<name>A0A5B8CW98_9PROT</name>
<reference evidence="6" key="1">
    <citation type="journal article" date="2019" name="ISME J.">
        <title>Evolution in action: habitat transition from sediment to the pelagial leads to genome streamlining in Methylophilaceae.</title>
        <authorList>
            <person name="Salcher M."/>
            <person name="Schaefle D."/>
            <person name="Kaspar M."/>
            <person name="Neuenschwander S.M."/>
            <person name="Ghai R."/>
        </authorList>
    </citation>
    <scope>NUCLEOTIDE SEQUENCE [LARGE SCALE GENOMIC DNA]</scope>
    <source>
        <strain evidence="6">MMS-M-51</strain>
    </source>
</reference>
<evidence type="ECO:0000256" key="2">
    <source>
        <dbReference type="ARBA" id="ARBA00023136"/>
    </source>
</evidence>
<evidence type="ECO:0000313" key="5">
    <source>
        <dbReference type="EMBL" id="QDC45205.1"/>
    </source>
</evidence>
<organism evidence="5 6">
    <name type="scientific">Methylophilus medardicus</name>
    <dbReference type="NCBI Taxonomy" id="2588534"/>
    <lineage>
        <taxon>Bacteria</taxon>
        <taxon>Pseudomonadati</taxon>
        <taxon>Pseudomonadota</taxon>
        <taxon>Betaproteobacteria</taxon>
        <taxon>Nitrosomonadales</taxon>
        <taxon>Methylophilaceae</taxon>
        <taxon>Methylophilus</taxon>
    </lineage>
</organism>
<dbReference type="Proteomes" id="UP000311008">
    <property type="component" value="Chromosome"/>
</dbReference>
<evidence type="ECO:0000313" key="6">
    <source>
        <dbReference type="Proteomes" id="UP000311008"/>
    </source>
</evidence>
<feature type="chain" id="PRO_5022927962" evidence="3">
    <location>
        <begin position="34"/>
        <end position="146"/>
    </location>
</feature>
<dbReference type="InterPro" id="IPR037873">
    <property type="entry name" value="BamE-like"/>
</dbReference>
<evidence type="ECO:0000256" key="1">
    <source>
        <dbReference type="ARBA" id="ARBA00022729"/>
    </source>
</evidence>
<accession>A0A5B8CW98</accession>
<dbReference type="EMBL" id="CP040946">
    <property type="protein sequence ID" value="QDC45205.1"/>
    <property type="molecule type" value="Genomic_DNA"/>
</dbReference>
<feature type="domain" description="Outer membrane protein assembly factor BamE" evidence="4">
    <location>
        <begin position="60"/>
        <end position="129"/>
    </location>
</feature>
<dbReference type="GO" id="GO:0019867">
    <property type="term" value="C:outer membrane"/>
    <property type="evidence" value="ECO:0007669"/>
    <property type="project" value="InterPro"/>
</dbReference>
<evidence type="ECO:0000259" key="4">
    <source>
        <dbReference type="Pfam" id="PF04355"/>
    </source>
</evidence>
<feature type="signal peptide" evidence="3">
    <location>
        <begin position="1"/>
        <end position="33"/>
    </location>
</feature>
<gene>
    <name evidence="5" type="ORF">FIU01_12195</name>
</gene>
<dbReference type="KEGG" id="mmec:FIU01_12195"/>
<proteinExistence type="predicted"/>
<dbReference type="Gene3D" id="3.30.1450.10">
    <property type="match status" value="1"/>
</dbReference>